<dbReference type="EMBL" id="JACCAE010000001">
    <property type="protein sequence ID" value="NYF96980.1"/>
    <property type="molecule type" value="Genomic_DNA"/>
</dbReference>
<gene>
    <name evidence="16" type="ORF">BJY20_000372</name>
</gene>
<keyword evidence="17" id="KW-1185">Reference proteome</keyword>
<evidence type="ECO:0000256" key="8">
    <source>
        <dbReference type="ARBA" id="ARBA00022840"/>
    </source>
</evidence>
<evidence type="ECO:0000256" key="2">
    <source>
        <dbReference type="ARBA" id="ARBA00007487"/>
    </source>
</evidence>
<dbReference type="AlphaFoldDB" id="A0A852VNE9"/>
<evidence type="ECO:0000313" key="17">
    <source>
        <dbReference type="Proteomes" id="UP000554054"/>
    </source>
</evidence>
<dbReference type="GO" id="GO:0008817">
    <property type="term" value="F:corrinoid adenosyltransferase activity"/>
    <property type="evidence" value="ECO:0007669"/>
    <property type="project" value="UniProtKB-UniRule"/>
</dbReference>
<dbReference type="Proteomes" id="UP000554054">
    <property type="component" value="Unassembled WGS sequence"/>
</dbReference>
<dbReference type="UniPathway" id="UPA00148">
    <property type="reaction ID" value="UER00233"/>
</dbReference>
<name>A0A852VNE9_9MICO</name>
<dbReference type="GO" id="GO:0009236">
    <property type="term" value="P:cobalamin biosynthetic process"/>
    <property type="evidence" value="ECO:0007669"/>
    <property type="project" value="UniProtKB-UniRule"/>
</dbReference>
<keyword evidence="6 14" id="KW-0808">Transferase</keyword>
<keyword evidence="8 14" id="KW-0067">ATP-binding</keyword>
<dbReference type="Gene3D" id="1.20.1200.10">
    <property type="entry name" value="Cobalamin adenosyltransferase-like"/>
    <property type="match status" value="1"/>
</dbReference>
<dbReference type="InterPro" id="IPR036451">
    <property type="entry name" value="CblAdoTrfase-like_sf"/>
</dbReference>
<dbReference type="Pfam" id="PF01923">
    <property type="entry name" value="Cob_adeno_trans"/>
    <property type="match status" value="1"/>
</dbReference>
<evidence type="ECO:0000313" key="16">
    <source>
        <dbReference type="EMBL" id="NYF96980.1"/>
    </source>
</evidence>
<evidence type="ECO:0000256" key="9">
    <source>
        <dbReference type="ARBA" id="ARBA00031529"/>
    </source>
</evidence>
<dbReference type="PANTHER" id="PTHR12213:SF0">
    <property type="entry name" value="CORRINOID ADENOSYLTRANSFERASE MMAB"/>
    <property type="match status" value="1"/>
</dbReference>
<comment type="caution">
    <text evidence="16">The sequence shown here is derived from an EMBL/GenBank/DDBJ whole genome shotgun (WGS) entry which is preliminary data.</text>
</comment>
<evidence type="ECO:0000256" key="11">
    <source>
        <dbReference type="ARBA" id="ARBA00033354"/>
    </source>
</evidence>
<evidence type="ECO:0000256" key="4">
    <source>
        <dbReference type="ARBA" id="ARBA00020963"/>
    </source>
</evidence>
<comment type="catalytic activity">
    <reaction evidence="12 14">
        <text>2 cob(II)yrinate a,c diamide + reduced [electron-transfer flavoprotein] + 2 ATP = 2 adenosylcob(III)yrinate a,c-diamide + 2 triphosphate + oxidized [electron-transfer flavoprotein] + 3 H(+)</text>
        <dbReference type="Rhea" id="RHEA:11528"/>
        <dbReference type="Rhea" id="RHEA-COMP:10685"/>
        <dbReference type="Rhea" id="RHEA-COMP:10686"/>
        <dbReference type="ChEBI" id="CHEBI:15378"/>
        <dbReference type="ChEBI" id="CHEBI:18036"/>
        <dbReference type="ChEBI" id="CHEBI:30616"/>
        <dbReference type="ChEBI" id="CHEBI:57692"/>
        <dbReference type="ChEBI" id="CHEBI:58307"/>
        <dbReference type="ChEBI" id="CHEBI:58503"/>
        <dbReference type="ChEBI" id="CHEBI:58537"/>
        <dbReference type="EC" id="2.5.1.17"/>
    </reaction>
</comment>
<evidence type="ECO:0000256" key="12">
    <source>
        <dbReference type="ARBA" id="ARBA00048555"/>
    </source>
</evidence>
<evidence type="ECO:0000256" key="3">
    <source>
        <dbReference type="ARBA" id="ARBA00012454"/>
    </source>
</evidence>
<evidence type="ECO:0000256" key="13">
    <source>
        <dbReference type="ARBA" id="ARBA00048692"/>
    </source>
</evidence>
<proteinExistence type="inferred from homology"/>
<dbReference type="RefSeq" id="WP_185989969.1">
    <property type="nucleotide sequence ID" value="NZ_JACCAE010000001.1"/>
</dbReference>
<dbReference type="GO" id="GO:0005524">
    <property type="term" value="F:ATP binding"/>
    <property type="evidence" value="ECO:0007669"/>
    <property type="project" value="UniProtKB-UniRule"/>
</dbReference>
<evidence type="ECO:0000256" key="7">
    <source>
        <dbReference type="ARBA" id="ARBA00022741"/>
    </source>
</evidence>
<comment type="catalytic activity">
    <reaction evidence="13 14">
        <text>2 cob(II)alamin + reduced [electron-transfer flavoprotein] + 2 ATP = 2 adenosylcob(III)alamin + 2 triphosphate + oxidized [electron-transfer flavoprotein] + 3 H(+)</text>
        <dbReference type="Rhea" id="RHEA:28671"/>
        <dbReference type="Rhea" id="RHEA-COMP:10685"/>
        <dbReference type="Rhea" id="RHEA-COMP:10686"/>
        <dbReference type="ChEBI" id="CHEBI:15378"/>
        <dbReference type="ChEBI" id="CHEBI:16304"/>
        <dbReference type="ChEBI" id="CHEBI:18036"/>
        <dbReference type="ChEBI" id="CHEBI:18408"/>
        <dbReference type="ChEBI" id="CHEBI:30616"/>
        <dbReference type="ChEBI" id="CHEBI:57692"/>
        <dbReference type="ChEBI" id="CHEBI:58307"/>
        <dbReference type="EC" id="2.5.1.17"/>
    </reaction>
</comment>
<dbReference type="EC" id="2.5.1.17" evidence="3 14"/>
<sequence length="187" mass="19519">MSGDASRIYTKTGDDGTTGRLFGGRVGKDDPLVQACGDIDEAVGALGIARAELEPGTDLAELTLANQRRLFVVAADLMANPHARDRLEPGTSLVDADLVGAVEADIDTLVEQHPLKPVFIVPGATRASAAFDLARGVVRRAERHAVAAARAGQAVSDPVLLTLNRMSDLVYVLARASAGDAEAPSHE</sequence>
<dbReference type="NCBIfam" id="TIGR00636">
    <property type="entry name" value="PduO_Nterm"/>
    <property type="match status" value="1"/>
</dbReference>
<dbReference type="InterPro" id="IPR016030">
    <property type="entry name" value="CblAdoTrfase-like"/>
</dbReference>
<evidence type="ECO:0000256" key="10">
    <source>
        <dbReference type="ARBA" id="ARBA00033334"/>
    </source>
</evidence>
<organism evidence="16 17">
    <name type="scientific">Janibacter cremeus</name>
    <dbReference type="NCBI Taxonomy" id="1285192"/>
    <lineage>
        <taxon>Bacteria</taxon>
        <taxon>Bacillati</taxon>
        <taxon>Actinomycetota</taxon>
        <taxon>Actinomycetes</taxon>
        <taxon>Micrococcales</taxon>
        <taxon>Intrasporangiaceae</taxon>
        <taxon>Janibacter</taxon>
    </lineage>
</organism>
<dbReference type="InterPro" id="IPR029499">
    <property type="entry name" value="PduO-typ"/>
</dbReference>
<protein>
    <recommendedName>
        <fullName evidence="4 14">Corrinoid adenosyltransferase</fullName>
        <ecNumber evidence="3 14">2.5.1.17</ecNumber>
    </recommendedName>
    <alternativeName>
        <fullName evidence="9 14">Cob(II)alamin adenosyltransferase</fullName>
    </alternativeName>
    <alternativeName>
        <fullName evidence="11 14">Cob(II)yrinic acid a,c-diamide adenosyltransferase</fullName>
    </alternativeName>
    <alternativeName>
        <fullName evidence="10 14">Cobinamide/cobalamin adenosyltransferase</fullName>
    </alternativeName>
</protein>
<dbReference type="PANTHER" id="PTHR12213">
    <property type="entry name" value="CORRINOID ADENOSYLTRANSFERASE"/>
    <property type="match status" value="1"/>
</dbReference>
<comment type="similarity">
    <text evidence="2 14">Belongs to the Cob(I)alamin adenosyltransferase family.</text>
</comment>
<evidence type="ECO:0000256" key="5">
    <source>
        <dbReference type="ARBA" id="ARBA00022573"/>
    </source>
</evidence>
<keyword evidence="5 14" id="KW-0169">Cobalamin biosynthesis</keyword>
<feature type="domain" description="Cobalamin adenosyltransferase-like" evidence="15">
    <location>
        <begin position="8"/>
        <end position="176"/>
    </location>
</feature>
<evidence type="ECO:0000259" key="15">
    <source>
        <dbReference type="Pfam" id="PF01923"/>
    </source>
</evidence>
<dbReference type="SUPFAM" id="SSF89028">
    <property type="entry name" value="Cobalamin adenosyltransferase-like"/>
    <property type="match status" value="1"/>
</dbReference>
<evidence type="ECO:0000256" key="1">
    <source>
        <dbReference type="ARBA" id="ARBA00005121"/>
    </source>
</evidence>
<evidence type="ECO:0000256" key="6">
    <source>
        <dbReference type="ARBA" id="ARBA00022679"/>
    </source>
</evidence>
<comment type="pathway">
    <text evidence="1 14">Cofactor biosynthesis; adenosylcobalamin biosynthesis; adenosylcobalamin from cob(II)yrinate a,c-diamide: step 2/7.</text>
</comment>
<accession>A0A852VNE9</accession>
<evidence type="ECO:0000256" key="14">
    <source>
        <dbReference type="RuleBase" id="RU366026"/>
    </source>
</evidence>
<reference evidence="16 17" key="1">
    <citation type="submission" date="2020-07" db="EMBL/GenBank/DDBJ databases">
        <title>Sequencing the genomes of 1000 actinobacteria strains.</title>
        <authorList>
            <person name="Klenk H.-P."/>
        </authorList>
    </citation>
    <scope>NUCLEOTIDE SEQUENCE [LARGE SCALE GENOMIC DNA]</scope>
    <source>
        <strain evidence="16 17">DSM 26154</strain>
    </source>
</reference>
<keyword evidence="7 14" id="KW-0547">Nucleotide-binding</keyword>